<keyword evidence="4" id="KW-1185">Reference proteome</keyword>
<evidence type="ECO:0000313" key="5">
    <source>
        <dbReference type="WBParaSite" id="PgR001X_g254_t02"/>
    </source>
</evidence>
<evidence type="ECO:0000256" key="2">
    <source>
        <dbReference type="SAM" id="MobiDB-lite"/>
    </source>
</evidence>
<dbReference type="AlphaFoldDB" id="A0A915A9S4"/>
<reference evidence="5" key="1">
    <citation type="submission" date="2022-11" db="UniProtKB">
        <authorList>
            <consortium name="WormBaseParasite"/>
        </authorList>
    </citation>
    <scope>IDENTIFICATION</scope>
</reference>
<keyword evidence="1" id="KW-0963">Cytoplasm</keyword>
<name>A0A915A9S4_PARUN</name>
<protein>
    <recommendedName>
        <fullName evidence="1">Major sperm protein</fullName>
    </recommendedName>
</protein>
<dbReference type="Gene3D" id="2.60.40.10">
    <property type="entry name" value="Immunoglobulins"/>
    <property type="match status" value="1"/>
</dbReference>
<dbReference type="InterPro" id="IPR008962">
    <property type="entry name" value="PapD-like_sf"/>
</dbReference>
<feature type="region of interest" description="Disordered" evidence="2">
    <location>
        <begin position="127"/>
        <end position="188"/>
    </location>
</feature>
<dbReference type="Pfam" id="PF00635">
    <property type="entry name" value="Motile_Sperm"/>
    <property type="match status" value="1"/>
</dbReference>
<organism evidence="4 5">
    <name type="scientific">Parascaris univalens</name>
    <name type="common">Nematode worm</name>
    <dbReference type="NCBI Taxonomy" id="6257"/>
    <lineage>
        <taxon>Eukaryota</taxon>
        <taxon>Metazoa</taxon>
        <taxon>Ecdysozoa</taxon>
        <taxon>Nematoda</taxon>
        <taxon>Chromadorea</taxon>
        <taxon>Rhabditida</taxon>
        <taxon>Spirurina</taxon>
        <taxon>Ascaridomorpha</taxon>
        <taxon>Ascaridoidea</taxon>
        <taxon>Ascarididae</taxon>
        <taxon>Parascaris</taxon>
    </lineage>
</organism>
<dbReference type="SUPFAM" id="SSF49354">
    <property type="entry name" value="PapD-like"/>
    <property type="match status" value="1"/>
</dbReference>
<feature type="domain" description="MSP" evidence="3">
    <location>
        <begin position="5"/>
        <end position="123"/>
    </location>
</feature>
<keyword evidence="1" id="KW-0206">Cytoskeleton</keyword>
<evidence type="ECO:0000313" key="4">
    <source>
        <dbReference type="Proteomes" id="UP000887569"/>
    </source>
</evidence>
<dbReference type="PROSITE" id="PS50202">
    <property type="entry name" value="MSP"/>
    <property type="match status" value="1"/>
</dbReference>
<evidence type="ECO:0000256" key="1">
    <source>
        <dbReference type="RuleBase" id="RU003425"/>
    </source>
</evidence>
<comment type="function">
    <text evidence="1">Central component in molecular interactions underlying sperm crawling. Forms an extensive filament system that extends from sperm villipoda, along the leading edge of the pseudopod.</text>
</comment>
<dbReference type="PANTHER" id="PTHR21513:SF19">
    <property type="entry name" value="MAJOR SPERM PROTEIN"/>
    <property type="match status" value="1"/>
</dbReference>
<proteinExistence type="predicted"/>
<dbReference type="PANTHER" id="PTHR21513">
    <property type="entry name" value="MAJOR SPERM PROTEIN"/>
    <property type="match status" value="1"/>
</dbReference>
<dbReference type="Proteomes" id="UP000887569">
    <property type="component" value="Unplaced"/>
</dbReference>
<sequence length="247" mass="28368">MGEFILKLEPDEKIVYEGKKLGEETVQALLKVTNPTKERQICKVKCTSNEMFRIRPPVFALKGEEEITVKLTFNAGKTVPDSGRHYFAVYYIKGNDDSKAPRACWKEHKGDADGTRRLFVDFKKRGDEEKEAEKDGNEKKDEEEEKKEHNKEDRKGEKEEEKKEGNEKEEKNDAEKKADEKKVDHNKEEKANLNGFPLTRLALDAVVSCATRMQLKMSSGQNILETLNVGWNSRISCRNAPLTKTTW</sequence>
<dbReference type="InterPro" id="IPR000535">
    <property type="entry name" value="MSP_dom"/>
</dbReference>
<dbReference type="InterPro" id="IPR013783">
    <property type="entry name" value="Ig-like_fold"/>
</dbReference>
<accession>A0A915A9S4</accession>
<dbReference type="WBParaSite" id="PgR001X_g254_t02">
    <property type="protein sequence ID" value="PgR001X_g254_t02"/>
    <property type="gene ID" value="PgR001X_g254"/>
</dbReference>
<evidence type="ECO:0000259" key="3">
    <source>
        <dbReference type="PROSITE" id="PS50202"/>
    </source>
</evidence>